<evidence type="ECO:0000256" key="10">
    <source>
        <dbReference type="ARBA" id="ARBA00039381"/>
    </source>
</evidence>
<evidence type="ECO:0000256" key="1">
    <source>
        <dbReference type="ARBA" id="ARBA00004651"/>
    </source>
</evidence>
<evidence type="ECO:0000256" key="8">
    <source>
        <dbReference type="ARBA" id="ARBA00023136"/>
    </source>
</evidence>
<keyword evidence="4" id="KW-1003">Cell membrane</keyword>
<dbReference type="InterPro" id="IPR001851">
    <property type="entry name" value="ABC_transp_permease"/>
</dbReference>
<evidence type="ECO:0000256" key="2">
    <source>
        <dbReference type="ARBA" id="ARBA00011262"/>
    </source>
</evidence>
<evidence type="ECO:0000256" key="4">
    <source>
        <dbReference type="ARBA" id="ARBA00022475"/>
    </source>
</evidence>
<evidence type="ECO:0000256" key="3">
    <source>
        <dbReference type="ARBA" id="ARBA00022448"/>
    </source>
</evidence>
<dbReference type="GO" id="GO:0005886">
    <property type="term" value="C:plasma membrane"/>
    <property type="evidence" value="ECO:0007669"/>
    <property type="project" value="UniProtKB-SubCell"/>
</dbReference>
<evidence type="ECO:0000313" key="12">
    <source>
        <dbReference type="EMBL" id="PIL13774.1"/>
    </source>
</evidence>
<proteinExistence type="predicted"/>
<dbReference type="Pfam" id="PF02653">
    <property type="entry name" value="BPD_transp_2"/>
    <property type="match status" value="1"/>
</dbReference>
<dbReference type="PANTHER" id="PTHR32196:SF71">
    <property type="entry name" value="AUTOINDUCER 2 IMPORT SYSTEM PERMEASE PROTEIN LSRD"/>
    <property type="match status" value="1"/>
</dbReference>
<keyword evidence="3" id="KW-0813">Transport</keyword>
<sequence>MISSELVLFVAFALIYGVILHFTNFGRHVFTIGNNATAATFSGIRVGRVKMTLFLLTGLMSGIAVVCLTARLESTRRSIASAWELEIVNMVVLGGSGRILGVVIAALVMVMVTFGLRLLNVPGIVMSIFIGALLIGVIALPRLIRLIRTGTA</sequence>
<feature type="transmembrane region" description="Helical" evidence="11">
    <location>
        <begin position="124"/>
        <end position="144"/>
    </location>
</feature>
<evidence type="ECO:0000256" key="11">
    <source>
        <dbReference type="SAM" id="Phobius"/>
    </source>
</evidence>
<dbReference type="AlphaFoldDB" id="A0A2G8QWW2"/>
<dbReference type="GO" id="GO:0022857">
    <property type="term" value="F:transmembrane transporter activity"/>
    <property type="evidence" value="ECO:0007669"/>
    <property type="project" value="InterPro"/>
</dbReference>
<keyword evidence="7 11" id="KW-1133">Transmembrane helix</keyword>
<evidence type="ECO:0000256" key="5">
    <source>
        <dbReference type="ARBA" id="ARBA00022519"/>
    </source>
</evidence>
<dbReference type="EMBL" id="AWWI01000182">
    <property type="protein sequence ID" value="PIL13774.1"/>
    <property type="molecule type" value="Genomic_DNA"/>
</dbReference>
<keyword evidence="6 11" id="KW-0812">Transmembrane</keyword>
<comment type="function">
    <text evidence="9">Part of the ABC transporter complex LsrABCD involved in autoinducer 2 (AI-2) import. Probably responsible for the translocation of the substrate across the membrane.</text>
</comment>
<name>A0A2G8QWW2_9RHOB</name>
<accession>A0A2G8QWW2</accession>
<dbReference type="Proteomes" id="UP000231259">
    <property type="component" value="Unassembled WGS sequence"/>
</dbReference>
<keyword evidence="5" id="KW-0997">Cell inner membrane</keyword>
<gene>
    <name evidence="12" type="ORF">P775_27815</name>
</gene>
<keyword evidence="13" id="KW-1185">Reference proteome</keyword>
<dbReference type="PANTHER" id="PTHR32196">
    <property type="entry name" value="ABC TRANSPORTER PERMEASE PROTEIN YPHD-RELATED-RELATED"/>
    <property type="match status" value="1"/>
</dbReference>
<evidence type="ECO:0000256" key="9">
    <source>
        <dbReference type="ARBA" id="ARBA00025439"/>
    </source>
</evidence>
<feature type="transmembrane region" description="Helical" evidence="11">
    <location>
        <begin position="7"/>
        <end position="25"/>
    </location>
</feature>
<evidence type="ECO:0000313" key="13">
    <source>
        <dbReference type="Proteomes" id="UP000231259"/>
    </source>
</evidence>
<evidence type="ECO:0000256" key="6">
    <source>
        <dbReference type="ARBA" id="ARBA00022692"/>
    </source>
</evidence>
<organism evidence="12 13">
    <name type="scientific">Puniceibacterium antarcticum</name>
    <dbReference type="NCBI Taxonomy" id="1206336"/>
    <lineage>
        <taxon>Bacteria</taxon>
        <taxon>Pseudomonadati</taxon>
        <taxon>Pseudomonadota</taxon>
        <taxon>Alphaproteobacteria</taxon>
        <taxon>Rhodobacterales</taxon>
        <taxon>Paracoccaceae</taxon>
        <taxon>Puniceibacterium</taxon>
    </lineage>
</organism>
<comment type="subcellular location">
    <subcellularLocation>
        <location evidence="1">Cell membrane</location>
        <topology evidence="1">Multi-pass membrane protein</topology>
    </subcellularLocation>
</comment>
<reference evidence="12 13" key="1">
    <citation type="submission" date="2013-09" db="EMBL/GenBank/DDBJ databases">
        <title>Genome sequencing of Phaeobacter antarcticus sp. nov. SM1211.</title>
        <authorList>
            <person name="Zhang X.-Y."/>
            <person name="Liu C."/>
            <person name="Chen X.-L."/>
            <person name="Xie B.-B."/>
            <person name="Qin Q.-L."/>
            <person name="Rong J.-C."/>
            <person name="Zhang Y.-Z."/>
        </authorList>
    </citation>
    <scope>NUCLEOTIDE SEQUENCE [LARGE SCALE GENOMIC DNA]</scope>
    <source>
        <strain evidence="12 13">SM1211</strain>
    </source>
</reference>
<feature type="transmembrane region" description="Helical" evidence="11">
    <location>
        <begin position="51"/>
        <end position="70"/>
    </location>
</feature>
<keyword evidence="8 11" id="KW-0472">Membrane</keyword>
<evidence type="ECO:0000256" key="7">
    <source>
        <dbReference type="ARBA" id="ARBA00022989"/>
    </source>
</evidence>
<protein>
    <recommendedName>
        <fullName evidence="10">Autoinducer 2 import system permease protein LsrD</fullName>
    </recommendedName>
</protein>
<comment type="caution">
    <text evidence="12">The sequence shown here is derived from an EMBL/GenBank/DDBJ whole genome shotgun (WGS) entry which is preliminary data.</text>
</comment>
<feature type="transmembrane region" description="Helical" evidence="11">
    <location>
        <begin position="91"/>
        <end position="112"/>
    </location>
</feature>
<comment type="subunit">
    <text evidence="2">The complex is composed of two ATP-binding proteins (LsrA), two transmembrane proteins (LsrC and LsrD) and a solute-binding protein (LsrB).</text>
</comment>